<evidence type="ECO:0000313" key="2">
    <source>
        <dbReference type="EMBL" id="SMF93433.1"/>
    </source>
</evidence>
<dbReference type="STRING" id="1760988.SAMN02949497_0714"/>
<proteinExistence type="predicted"/>
<dbReference type="EMBL" id="FXAM01000001">
    <property type="protein sequence ID" value="SMF93433.1"/>
    <property type="molecule type" value="Genomic_DNA"/>
</dbReference>
<dbReference type="OrthoDB" id="6326745at2"/>
<protein>
    <recommendedName>
        <fullName evidence="1">Glycosyltransferase 61 catalytic domain-containing protein</fullName>
    </recommendedName>
</protein>
<evidence type="ECO:0000313" key="3">
    <source>
        <dbReference type="Proteomes" id="UP000192923"/>
    </source>
</evidence>
<gene>
    <name evidence="2" type="ORF">SAMN02949497_0714</name>
</gene>
<evidence type="ECO:0000259" key="1">
    <source>
        <dbReference type="Pfam" id="PF04577"/>
    </source>
</evidence>
<dbReference type="Proteomes" id="UP000192923">
    <property type="component" value="Unassembled WGS sequence"/>
</dbReference>
<reference evidence="2 3" key="1">
    <citation type="submission" date="2016-12" db="EMBL/GenBank/DDBJ databases">
        <authorList>
            <person name="Song W.-J."/>
            <person name="Kurnit D.M."/>
        </authorList>
    </citation>
    <scope>NUCLEOTIDE SEQUENCE [LARGE SCALE GENOMIC DNA]</scope>
    <source>
        <strain evidence="2 3">175</strain>
    </source>
</reference>
<dbReference type="Pfam" id="PF04577">
    <property type="entry name" value="Glyco_transf_61"/>
    <property type="match status" value="1"/>
</dbReference>
<accession>A0A1Y6CXZ4</accession>
<name>A0A1Y6CXZ4_9GAMM</name>
<dbReference type="AlphaFoldDB" id="A0A1Y6CXZ4"/>
<dbReference type="GO" id="GO:0016757">
    <property type="term" value="F:glycosyltransferase activity"/>
    <property type="evidence" value="ECO:0007669"/>
    <property type="project" value="InterPro"/>
</dbReference>
<feature type="domain" description="Glycosyltransferase 61 catalytic" evidence="1">
    <location>
        <begin position="78"/>
        <end position="246"/>
    </location>
</feature>
<sequence length="347" mass="39108">MEYCQFKDIIVQPFSRLLGGKPTPFKGGPVFPDDAPAYVRHYRNKKIMDEVDTLIDAPDSLPVIAGSYVYAGPLIRHFGHFMAECCHRLWAFHRLRPEVDGIVYGVRPGQSDPLRDYPGFIAEALAHFGIAPEQVKLVNQPTRFQNLIVPQQAAALWRSPAKEYLDFLARLDPQALEADDIPEKIYVGRAHLIKNGCLCGEDYLEQLLGAEGYFILRPENYPLVRQWQYYANAKKLIFTEGSAIHGLELLPRLQAEVFVINRRPQSILAERVLGPRCAKLQVFDGIAVVGIVQDTRQEPANALSRIENIEGLLDALRDHGFAGLSGFDPEEFLAREALYLNQIATRL</sequence>
<dbReference type="RefSeq" id="WP_085210009.1">
    <property type="nucleotide sequence ID" value="NZ_FXAM01000001.1"/>
</dbReference>
<keyword evidence="3" id="KW-1185">Reference proteome</keyword>
<dbReference type="InterPro" id="IPR049625">
    <property type="entry name" value="Glyco_transf_61_cat"/>
</dbReference>
<organism evidence="2 3">
    <name type="scientific">Methylomagnum ishizawai</name>
    <dbReference type="NCBI Taxonomy" id="1760988"/>
    <lineage>
        <taxon>Bacteria</taxon>
        <taxon>Pseudomonadati</taxon>
        <taxon>Pseudomonadota</taxon>
        <taxon>Gammaproteobacteria</taxon>
        <taxon>Methylococcales</taxon>
        <taxon>Methylococcaceae</taxon>
        <taxon>Methylomagnum</taxon>
    </lineage>
</organism>